<evidence type="ECO:0000313" key="3">
    <source>
        <dbReference type="EMBL" id="KAL2917279.1"/>
    </source>
</evidence>
<name>A0ABR4NCQ2_9FUNG</name>
<keyword evidence="2" id="KW-0812">Transmembrane</keyword>
<feature type="transmembrane region" description="Helical" evidence="2">
    <location>
        <begin position="38"/>
        <end position="58"/>
    </location>
</feature>
<feature type="transmembrane region" description="Helical" evidence="2">
    <location>
        <begin position="227"/>
        <end position="245"/>
    </location>
</feature>
<sequence length="329" mass="35102">MAAVRIGFAAEAAGLLLALTNLGFLAARLRRAPSSTALRLLLAANVAVIVATLVHLLLSTVLFSGAALAVVSIASTIAPLLLLFAETLAIDTLMPFANKRISRGLYIAHGVIHILTATPCYAFGIVFTDPSDEGVVPILYRAMYPIWLAWVLIFNTFAVFWITNKVFLLARRMATLFDRAGVGNGSVMTAAEAETLSSVFPEITGSRSGLHSDSSERKLRRKIAKTVAIAVMFGVFDLTSFFSFLATSRYGSDTSAEGQQVFSSLVRISIGDMGLCIMSITLLLNNIGDIVCTSQQSPNQSAKAEEANMPNNKARSAPGHLNSEIAVSV</sequence>
<dbReference type="Proteomes" id="UP001527925">
    <property type="component" value="Unassembled WGS sequence"/>
</dbReference>
<reference evidence="3 4" key="1">
    <citation type="submission" date="2023-09" db="EMBL/GenBank/DDBJ databases">
        <title>Pangenome analysis of Batrachochytrium dendrobatidis and related Chytrids.</title>
        <authorList>
            <person name="Yacoub M.N."/>
            <person name="Stajich J.E."/>
            <person name="James T.Y."/>
        </authorList>
    </citation>
    <scope>NUCLEOTIDE SEQUENCE [LARGE SCALE GENOMIC DNA]</scope>
    <source>
        <strain evidence="3 4">JEL0888</strain>
    </source>
</reference>
<feature type="transmembrane region" description="Helical" evidence="2">
    <location>
        <begin position="6"/>
        <end position="26"/>
    </location>
</feature>
<evidence type="ECO:0000256" key="1">
    <source>
        <dbReference type="SAM" id="MobiDB-lite"/>
    </source>
</evidence>
<protein>
    <submittedName>
        <fullName evidence="3">Uncharacterized protein</fullName>
    </submittedName>
</protein>
<feature type="transmembrane region" description="Helical" evidence="2">
    <location>
        <begin position="105"/>
        <end position="127"/>
    </location>
</feature>
<keyword evidence="2" id="KW-1133">Transmembrane helix</keyword>
<organism evidence="3 4">
    <name type="scientific">Polyrhizophydium stewartii</name>
    <dbReference type="NCBI Taxonomy" id="2732419"/>
    <lineage>
        <taxon>Eukaryota</taxon>
        <taxon>Fungi</taxon>
        <taxon>Fungi incertae sedis</taxon>
        <taxon>Chytridiomycota</taxon>
        <taxon>Chytridiomycota incertae sedis</taxon>
        <taxon>Chytridiomycetes</taxon>
        <taxon>Rhizophydiales</taxon>
        <taxon>Rhizophydiales incertae sedis</taxon>
        <taxon>Polyrhizophydium</taxon>
    </lineage>
</organism>
<comment type="caution">
    <text evidence="3">The sequence shown here is derived from an EMBL/GenBank/DDBJ whole genome shotgun (WGS) entry which is preliminary data.</text>
</comment>
<feature type="transmembrane region" description="Helical" evidence="2">
    <location>
        <begin position="64"/>
        <end position="84"/>
    </location>
</feature>
<keyword evidence="2" id="KW-0472">Membrane</keyword>
<evidence type="ECO:0000313" key="4">
    <source>
        <dbReference type="Proteomes" id="UP001527925"/>
    </source>
</evidence>
<evidence type="ECO:0000256" key="2">
    <source>
        <dbReference type="SAM" id="Phobius"/>
    </source>
</evidence>
<feature type="transmembrane region" description="Helical" evidence="2">
    <location>
        <begin position="265"/>
        <end position="284"/>
    </location>
</feature>
<keyword evidence="4" id="KW-1185">Reference proteome</keyword>
<accession>A0ABR4NCQ2</accession>
<feature type="region of interest" description="Disordered" evidence="1">
    <location>
        <begin position="298"/>
        <end position="329"/>
    </location>
</feature>
<feature type="transmembrane region" description="Helical" evidence="2">
    <location>
        <begin position="147"/>
        <end position="170"/>
    </location>
</feature>
<proteinExistence type="predicted"/>
<gene>
    <name evidence="3" type="ORF">HK105_203344</name>
</gene>
<dbReference type="EMBL" id="JADGIZ020000012">
    <property type="protein sequence ID" value="KAL2917279.1"/>
    <property type="molecule type" value="Genomic_DNA"/>
</dbReference>